<accession>A0A846H4R5</accession>
<evidence type="ECO:0000313" key="1">
    <source>
        <dbReference type="EMBL" id="NEU72103.1"/>
    </source>
</evidence>
<evidence type="ECO:0000313" key="2">
    <source>
        <dbReference type="Proteomes" id="UP000031549"/>
    </source>
</evidence>
<dbReference type="AlphaFoldDB" id="A0A846H4R5"/>
<evidence type="ECO:0008006" key="3">
    <source>
        <dbReference type="Google" id="ProtNLM"/>
    </source>
</evidence>
<sequence length="280" mass="32520">MGLISRRIIFVINIITVMILSFGCESSKEQAINSEPLIEVDTTEYRSVWQDSYGNEFYFVKEPFSLPTISTFMPDPAYFSIVDKNKDKNFPPEYNPYIRSFHAFKLFKKNGLVIYYGRASRGTMTFIGDGTYSIDPNNSRRKTWMYFPKCVFNLTDQTLEYNEQSYDYYQKADDYFASVNLNTLEVENQTLTHYEYDTSMNKPLPSIVPAKTGFCKFQLIENSFNKEGVGNYNVTDGNANIILSVNRTLKLLSKEIPENAEIQYSKQDILRMLDDIDVYK</sequence>
<gene>
    <name evidence="1" type="ORF">PI95_005825</name>
</gene>
<dbReference type="PROSITE" id="PS51257">
    <property type="entry name" value="PROKAR_LIPOPROTEIN"/>
    <property type="match status" value="1"/>
</dbReference>
<comment type="caution">
    <text evidence="1">The sequence shown here is derived from an EMBL/GenBank/DDBJ whole genome shotgun (WGS) entry which is preliminary data.</text>
</comment>
<protein>
    <recommendedName>
        <fullName evidence="3">Lipoprotein</fullName>
    </recommendedName>
</protein>
<dbReference type="Proteomes" id="UP000031549">
    <property type="component" value="Unassembled WGS sequence"/>
</dbReference>
<dbReference type="RefSeq" id="WP_163518641.1">
    <property type="nucleotide sequence ID" value="NZ_JTCM02000007.1"/>
</dbReference>
<proteinExistence type="predicted"/>
<name>A0A846H4R5_9CYAN</name>
<reference evidence="1 2" key="1">
    <citation type="journal article" date="2015" name="Genome Announc.">
        <title>Draft Genome Sequence of Cyanobacterium Hassallia byssoidea Strain VB512170, Isolated from Monuments in India.</title>
        <authorList>
            <person name="Singh D."/>
            <person name="Chandrababunaidu M.M."/>
            <person name="Panda A."/>
            <person name="Sen D."/>
            <person name="Bhattacharyya S."/>
            <person name="Adhikary S.P."/>
            <person name="Tripathy S."/>
        </authorList>
    </citation>
    <scope>NUCLEOTIDE SEQUENCE [LARGE SCALE GENOMIC DNA]</scope>
    <source>
        <strain evidence="1 2">VB512170</strain>
    </source>
</reference>
<organism evidence="1 2">
    <name type="scientific">Hassallia byssoidea VB512170</name>
    <dbReference type="NCBI Taxonomy" id="1304833"/>
    <lineage>
        <taxon>Bacteria</taxon>
        <taxon>Bacillati</taxon>
        <taxon>Cyanobacteriota</taxon>
        <taxon>Cyanophyceae</taxon>
        <taxon>Nostocales</taxon>
        <taxon>Tolypothrichaceae</taxon>
        <taxon>Hassallia</taxon>
    </lineage>
</organism>
<keyword evidence="2" id="KW-1185">Reference proteome</keyword>
<dbReference type="EMBL" id="JTCM02000007">
    <property type="protein sequence ID" value="NEU72103.1"/>
    <property type="molecule type" value="Genomic_DNA"/>
</dbReference>